<evidence type="ECO:0000313" key="1">
    <source>
        <dbReference type="EMBL" id="KAK7508689.1"/>
    </source>
</evidence>
<accession>A0ABD0MC32</accession>
<protein>
    <submittedName>
        <fullName evidence="1">Uncharacterized protein</fullName>
    </submittedName>
</protein>
<reference evidence="1 2" key="1">
    <citation type="journal article" date="2023" name="Sci. Data">
        <title>Genome assembly of the Korean intertidal mud-creeper Batillaria attramentaria.</title>
        <authorList>
            <person name="Patra A.K."/>
            <person name="Ho P.T."/>
            <person name="Jun S."/>
            <person name="Lee S.J."/>
            <person name="Kim Y."/>
            <person name="Won Y.J."/>
        </authorList>
    </citation>
    <scope>NUCLEOTIDE SEQUENCE [LARGE SCALE GENOMIC DNA]</scope>
    <source>
        <strain evidence="1">Wonlab-2016</strain>
    </source>
</reference>
<sequence length="103" mass="11352">CSLDPGLMEDYRFTPSKTSFASLVTQTSSMNKTMISALPARQVSLNLTDAVARFPRSLSTLPTVNLPGFLAAKSRRQFAVYTLISKVATCISLQRKSSQYQEN</sequence>
<feature type="non-terminal residue" evidence="1">
    <location>
        <position position="1"/>
    </location>
</feature>
<dbReference type="AlphaFoldDB" id="A0ABD0MC32"/>
<proteinExistence type="predicted"/>
<gene>
    <name evidence="1" type="ORF">BaRGS_00000255</name>
</gene>
<dbReference type="Proteomes" id="UP001519460">
    <property type="component" value="Unassembled WGS sequence"/>
</dbReference>
<organism evidence="1 2">
    <name type="scientific">Batillaria attramentaria</name>
    <dbReference type="NCBI Taxonomy" id="370345"/>
    <lineage>
        <taxon>Eukaryota</taxon>
        <taxon>Metazoa</taxon>
        <taxon>Spiralia</taxon>
        <taxon>Lophotrochozoa</taxon>
        <taxon>Mollusca</taxon>
        <taxon>Gastropoda</taxon>
        <taxon>Caenogastropoda</taxon>
        <taxon>Sorbeoconcha</taxon>
        <taxon>Cerithioidea</taxon>
        <taxon>Batillariidae</taxon>
        <taxon>Batillaria</taxon>
    </lineage>
</organism>
<evidence type="ECO:0000313" key="2">
    <source>
        <dbReference type="Proteomes" id="UP001519460"/>
    </source>
</evidence>
<comment type="caution">
    <text evidence="1">The sequence shown here is derived from an EMBL/GenBank/DDBJ whole genome shotgun (WGS) entry which is preliminary data.</text>
</comment>
<keyword evidence="2" id="KW-1185">Reference proteome</keyword>
<name>A0ABD0MC32_9CAEN</name>
<dbReference type="EMBL" id="JACVVK020000001">
    <property type="protein sequence ID" value="KAK7508689.1"/>
    <property type="molecule type" value="Genomic_DNA"/>
</dbReference>